<dbReference type="Gene3D" id="1.10.510.10">
    <property type="entry name" value="Transferase(Phosphotransferase) domain 1"/>
    <property type="match status" value="1"/>
</dbReference>
<comment type="catalytic activity">
    <reaction evidence="15 17">
        <text>L-threonyl-[protein] + ATP = O-phospho-L-threonyl-[protein] + ADP + H(+)</text>
        <dbReference type="Rhea" id="RHEA:46608"/>
        <dbReference type="Rhea" id="RHEA-COMP:11060"/>
        <dbReference type="Rhea" id="RHEA-COMP:11605"/>
        <dbReference type="ChEBI" id="CHEBI:15378"/>
        <dbReference type="ChEBI" id="CHEBI:30013"/>
        <dbReference type="ChEBI" id="CHEBI:30616"/>
        <dbReference type="ChEBI" id="CHEBI:61977"/>
        <dbReference type="ChEBI" id="CHEBI:456216"/>
        <dbReference type="EC" id="2.7.11.1"/>
    </reaction>
</comment>
<dbReference type="Pfam" id="PF00954">
    <property type="entry name" value="S_locus_glycop"/>
    <property type="match status" value="1"/>
</dbReference>
<dbReference type="PIRSF" id="PIRSF000641">
    <property type="entry name" value="SRK"/>
    <property type="match status" value="1"/>
</dbReference>
<reference evidence="25" key="1">
    <citation type="submission" date="2024-06" db="EMBL/GenBank/DDBJ databases">
        <authorList>
            <person name="Ryan C."/>
        </authorList>
    </citation>
    <scope>NUCLEOTIDE SEQUENCE [LARGE SCALE GENOMIC DNA]</scope>
</reference>
<keyword evidence="14" id="KW-0325">Glycoprotein</keyword>
<sequence>MSLSISIVATALAVLAYCCTAGHPGTVAASDTVSAQRPLRGDDTVVSAKAKFELGLFSPGSSGRFYLGIWYKNVPGKTVIWVGNRENPLSSVASAELRVSTNDGNLELVGLSQSSASLGVVWSSNLSSSTVSSPTPGSNVAVLRDNGNLVLFGAGNSSSNSNNVLWQSFDHPTDTLAPDAWIGENKITGEYQTLRSWRNSEDPAPGMFTDTVDHNGSSEFFYLWNGSRAYWRSGVWTGRTFANIPQAAGQNVIFNQTYVETPAYRRLTHVLYDNATIERLVLDFTGQTNQYLWLAGSQRWQLIWSAPTVPCDVYALCGAFGICNQRRQPPCQCPPGFAPAAERDWGLSDWSGGCHRSAPLRCGGNASTDGFLEIPDTKLPDDSFAVSSAQNRAECELACLENCSCQAYAFSGSGGCAVWHDGFHNLEQLYAGDDGDDPSPSSLYLRLSESELQHLRGRGAKGKKYRLWLVLGIVLACLAALGASALVARMLLSIRRRRLEEKMAKQNGSSLQVYSYGELRAATKNFSERLGGGGFGTVYCGVENGHTQVAVKKLEGLRQGDKQFRTEVYTLGLIQHVNLIRLLGFCSSGDAKMLVYEYMPNGSLYSYLFSSSSSSPCPSWHDRYGIMLGIARGLAYLHEGCRECIIHCDIKPENILLDKDLCPKIADFGMAKLLGRDFSRVLTTIRGTIGYLAPEWISELPISAKADVYSFGMVVFELISGRRNTEGGHDVDCTEAEDAAQRPSTFFPVWASARVAEGDTAAVADPRLHGNVSEGELERACRVACWCIQDQEAHRPTMAQVLQALEGVVDVYAPPVPQILQHLASLT</sequence>
<evidence type="ECO:0000256" key="12">
    <source>
        <dbReference type="ARBA" id="ARBA00023157"/>
    </source>
</evidence>
<dbReference type="InterPro" id="IPR011009">
    <property type="entry name" value="Kinase-like_dom_sf"/>
</dbReference>
<keyword evidence="12" id="KW-1015">Disulfide bond</keyword>
<evidence type="ECO:0000256" key="17">
    <source>
        <dbReference type="PIRNR" id="PIRNR000641"/>
    </source>
</evidence>
<feature type="transmembrane region" description="Helical" evidence="19">
    <location>
        <begin position="467"/>
        <end position="492"/>
    </location>
</feature>
<keyword evidence="5 19" id="KW-0812">Transmembrane</keyword>
<evidence type="ECO:0000256" key="11">
    <source>
        <dbReference type="ARBA" id="ARBA00023136"/>
    </source>
</evidence>
<evidence type="ECO:0000256" key="18">
    <source>
        <dbReference type="PROSITE-ProRule" id="PRU10141"/>
    </source>
</evidence>
<dbReference type="EMBL" id="OZ075127">
    <property type="protein sequence ID" value="CAL4950201.1"/>
    <property type="molecule type" value="Genomic_DNA"/>
</dbReference>
<dbReference type="SUPFAM" id="SSF56112">
    <property type="entry name" value="Protein kinase-like (PK-like)"/>
    <property type="match status" value="1"/>
</dbReference>
<dbReference type="GO" id="GO:0004674">
    <property type="term" value="F:protein serine/threonine kinase activity"/>
    <property type="evidence" value="ECO:0007669"/>
    <property type="project" value="UniProtKB-KW"/>
</dbReference>
<evidence type="ECO:0000256" key="2">
    <source>
        <dbReference type="ARBA" id="ARBA00022527"/>
    </source>
</evidence>
<keyword evidence="8 17" id="KW-0418">Kinase</keyword>
<evidence type="ECO:0000256" key="10">
    <source>
        <dbReference type="ARBA" id="ARBA00022989"/>
    </source>
</evidence>
<dbReference type="AlphaFoldDB" id="A0ABC8YU15"/>
<dbReference type="PANTHER" id="PTHR47974">
    <property type="entry name" value="OS07G0415500 PROTEIN"/>
    <property type="match status" value="1"/>
</dbReference>
<keyword evidence="9 17" id="KW-0067">ATP-binding</keyword>
<keyword evidence="6 20" id="KW-0732">Signal</keyword>
<keyword evidence="7 17" id="KW-0547">Nucleotide-binding</keyword>
<comment type="catalytic activity">
    <reaction evidence="16 17">
        <text>L-seryl-[protein] + ATP = O-phospho-L-seryl-[protein] + ADP + H(+)</text>
        <dbReference type="Rhea" id="RHEA:17989"/>
        <dbReference type="Rhea" id="RHEA-COMP:9863"/>
        <dbReference type="Rhea" id="RHEA-COMP:11604"/>
        <dbReference type="ChEBI" id="CHEBI:15378"/>
        <dbReference type="ChEBI" id="CHEBI:29999"/>
        <dbReference type="ChEBI" id="CHEBI:30616"/>
        <dbReference type="ChEBI" id="CHEBI:83421"/>
        <dbReference type="ChEBI" id="CHEBI:456216"/>
        <dbReference type="EC" id="2.7.11.1"/>
    </reaction>
</comment>
<evidence type="ECO:0000256" key="3">
    <source>
        <dbReference type="ARBA" id="ARBA00022536"/>
    </source>
</evidence>
<dbReference type="Pfam" id="PF01453">
    <property type="entry name" value="B_lectin"/>
    <property type="match status" value="1"/>
</dbReference>
<evidence type="ECO:0000256" key="7">
    <source>
        <dbReference type="ARBA" id="ARBA00022741"/>
    </source>
</evidence>
<evidence type="ECO:0000256" key="14">
    <source>
        <dbReference type="ARBA" id="ARBA00023180"/>
    </source>
</evidence>
<evidence type="ECO:0000256" key="13">
    <source>
        <dbReference type="ARBA" id="ARBA00023170"/>
    </source>
</evidence>
<dbReference type="SMART" id="SM00108">
    <property type="entry name" value="B_lectin"/>
    <property type="match status" value="1"/>
</dbReference>
<dbReference type="SMART" id="SM00473">
    <property type="entry name" value="PAN_AP"/>
    <property type="match status" value="1"/>
</dbReference>
<evidence type="ECO:0000259" key="22">
    <source>
        <dbReference type="PROSITE" id="PS50927"/>
    </source>
</evidence>
<dbReference type="PROSITE" id="PS50011">
    <property type="entry name" value="PROTEIN_KINASE_DOM"/>
    <property type="match status" value="1"/>
</dbReference>
<feature type="domain" description="Apple" evidence="23">
    <location>
        <begin position="362"/>
        <end position="442"/>
    </location>
</feature>
<evidence type="ECO:0000313" key="24">
    <source>
        <dbReference type="EMBL" id="CAL4950201.1"/>
    </source>
</evidence>
<reference evidence="24 25" key="2">
    <citation type="submission" date="2024-10" db="EMBL/GenBank/DDBJ databases">
        <authorList>
            <person name="Ryan C."/>
        </authorList>
    </citation>
    <scope>NUCLEOTIDE SEQUENCE [LARGE SCALE GENOMIC DNA]</scope>
</reference>
<evidence type="ECO:0000256" key="1">
    <source>
        <dbReference type="ARBA" id="ARBA00004479"/>
    </source>
</evidence>
<name>A0ABC8YU15_9POAL</name>
<evidence type="ECO:0000259" key="21">
    <source>
        <dbReference type="PROSITE" id="PS50011"/>
    </source>
</evidence>
<dbReference type="GO" id="GO:0005524">
    <property type="term" value="F:ATP binding"/>
    <property type="evidence" value="ECO:0007669"/>
    <property type="project" value="UniProtKB-UniRule"/>
</dbReference>
<comment type="similarity">
    <text evidence="17">Belongs to the protein kinase superfamily. Ser/Thr protein kinase family.</text>
</comment>
<keyword evidence="3" id="KW-0245">EGF-like domain</keyword>
<evidence type="ECO:0000256" key="6">
    <source>
        <dbReference type="ARBA" id="ARBA00022729"/>
    </source>
</evidence>
<evidence type="ECO:0000256" key="19">
    <source>
        <dbReference type="SAM" id="Phobius"/>
    </source>
</evidence>
<protein>
    <recommendedName>
        <fullName evidence="17">Receptor-like serine/threonine-protein kinase</fullName>
        <ecNumber evidence="17">2.7.11.1</ecNumber>
    </recommendedName>
</protein>
<evidence type="ECO:0000256" key="5">
    <source>
        <dbReference type="ARBA" id="ARBA00022692"/>
    </source>
</evidence>
<keyword evidence="11 19" id="KW-0472">Membrane</keyword>
<dbReference type="PROSITE" id="PS50948">
    <property type="entry name" value="PAN"/>
    <property type="match status" value="1"/>
</dbReference>
<dbReference type="InterPro" id="IPR017441">
    <property type="entry name" value="Protein_kinase_ATP_BS"/>
</dbReference>
<organism evidence="24 25">
    <name type="scientific">Urochloa decumbens</name>
    <dbReference type="NCBI Taxonomy" id="240449"/>
    <lineage>
        <taxon>Eukaryota</taxon>
        <taxon>Viridiplantae</taxon>
        <taxon>Streptophyta</taxon>
        <taxon>Embryophyta</taxon>
        <taxon>Tracheophyta</taxon>
        <taxon>Spermatophyta</taxon>
        <taxon>Magnoliopsida</taxon>
        <taxon>Liliopsida</taxon>
        <taxon>Poales</taxon>
        <taxon>Poaceae</taxon>
        <taxon>PACMAD clade</taxon>
        <taxon>Panicoideae</taxon>
        <taxon>Panicodae</taxon>
        <taxon>Paniceae</taxon>
        <taxon>Melinidinae</taxon>
        <taxon>Urochloa</taxon>
    </lineage>
</organism>
<dbReference type="InterPro" id="IPR000858">
    <property type="entry name" value="S_locus_glycoprot_dom"/>
</dbReference>
<evidence type="ECO:0000256" key="9">
    <source>
        <dbReference type="ARBA" id="ARBA00022840"/>
    </source>
</evidence>
<feature type="domain" description="Bulb-type lectin" evidence="22">
    <location>
        <begin position="30"/>
        <end position="164"/>
    </location>
</feature>
<evidence type="ECO:0000256" key="20">
    <source>
        <dbReference type="SAM" id="SignalP"/>
    </source>
</evidence>
<dbReference type="SMART" id="SM00220">
    <property type="entry name" value="S_TKc"/>
    <property type="match status" value="1"/>
</dbReference>
<dbReference type="Gene3D" id="2.90.10.10">
    <property type="entry name" value="Bulb-type lectin domain"/>
    <property type="match status" value="1"/>
</dbReference>
<feature type="signal peptide" evidence="20">
    <location>
        <begin position="1"/>
        <end position="21"/>
    </location>
</feature>
<evidence type="ECO:0000256" key="16">
    <source>
        <dbReference type="ARBA" id="ARBA00048679"/>
    </source>
</evidence>
<dbReference type="Gene3D" id="3.30.200.20">
    <property type="entry name" value="Phosphorylase Kinase, domain 1"/>
    <property type="match status" value="1"/>
</dbReference>
<dbReference type="InterPro" id="IPR003609">
    <property type="entry name" value="Pan_app"/>
</dbReference>
<dbReference type="SUPFAM" id="SSF51110">
    <property type="entry name" value="alpha-D-mannose-specific plant lectins"/>
    <property type="match status" value="1"/>
</dbReference>
<dbReference type="PANTHER" id="PTHR47974:SF19">
    <property type="entry name" value="RECEPTOR-LIKE SERINE_THREONINE-PROTEIN KINASE"/>
    <property type="match status" value="1"/>
</dbReference>
<feature type="binding site" evidence="18">
    <location>
        <position position="553"/>
    </location>
    <ligand>
        <name>ATP</name>
        <dbReference type="ChEBI" id="CHEBI:30616"/>
    </ligand>
</feature>
<dbReference type="CDD" id="cd01098">
    <property type="entry name" value="PAN_AP_plant"/>
    <property type="match status" value="1"/>
</dbReference>
<dbReference type="PROSITE" id="PS00108">
    <property type="entry name" value="PROTEIN_KINASE_ST"/>
    <property type="match status" value="1"/>
</dbReference>
<keyword evidence="10 19" id="KW-1133">Transmembrane helix</keyword>
<dbReference type="PROSITE" id="PS00107">
    <property type="entry name" value="PROTEIN_KINASE_ATP"/>
    <property type="match status" value="1"/>
</dbReference>
<dbReference type="InterPro" id="IPR036426">
    <property type="entry name" value="Bulb-type_lectin_dom_sf"/>
</dbReference>
<evidence type="ECO:0000259" key="23">
    <source>
        <dbReference type="PROSITE" id="PS50948"/>
    </source>
</evidence>
<evidence type="ECO:0000256" key="15">
    <source>
        <dbReference type="ARBA" id="ARBA00047899"/>
    </source>
</evidence>
<keyword evidence="13" id="KW-0675">Receptor</keyword>
<evidence type="ECO:0000256" key="4">
    <source>
        <dbReference type="ARBA" id="ARBA00022679"/>
    </source>
</evidence>
<proteinExistence type="inferred from homology"/>
<keyword evidence="2 17" id="KW-0723">Serine/threonine-protein kinase</keyword>
<dbReference type="InterPro" id="IPR000719">
    <property type="entry name" value="Prot_kinase_dom"/>
</dbReference>
<comment type="subcellular location">
    <subcellularLocation>
        <location evidence="1">Membrane</location>
        <topology evidence="1">Single-pass type I membrane protein</topology>
    </subcellularLocation>
</comment>
<dbReference type="FunFam" id="3.30.200.20:FF:000059">
    <property type="entry name" value="S-receptor-like serine/threonine-protein kinase"/>
    <property type="match status" value="1"/>
</dbReference>
<dbReference type="Pfam" id="PF08276">
    <property type="entry name" value="PAN_2"/>
    <property type="match status" value="1"/>
</dbReference>
<dbReference type="PROSITE" id="PS50927">
    <property type="entry name" value="BULB_LECTIN"/>
    <property type="match status" value="1"/>
</dbReference>
<dbReference type="CDD" id="cd00028">
    <property type="entry name" value="B_lectin"/>
    <property type="match status" value="1"/>
</dbReference>
<accession>A0ABC8YU15</accession>
<dbReference type="InterPro" id="IPR024171">
    <property type="entry name" value="SRK-like_kinase"/>
</dbReference>
<dbReference type="EC" id="2.7.11.1" evidence="17"/>
<evidence type="ECO:0000256" key="8">
    <source>
        <dbReference type="ARBA" id="ARBA00022777"/>
    </source>
</evidence>
<keyword evidence="4 17" id="KW-0808">Transferase</keyword>
<dbReference type="GO" id="GO:0051707">
    <property type="term" value="P:response to other organism"/>
    <property type="evidence" value="ECO:0007669"/>
    <property type="project" value="UniProtKB-ARBA"/>
</dbReference>
<feature type="chain" id="PRO_5044780270" description="Receptor-like serine/threonine-protein kinase" evidence="20">
    <location>
        <begin position="22"/>
        <end position="827"/>
    </location>
</feature>
<feature type="domain" description="Protein kinase" evidence="21">
    <location>
        <begin position="524"/>
        <end position="809"/>
    </location>
</feature>
<dbReference type="FunFam" id="1.10.510.10:FF:000384">
    <property type="entry name" value="G-type lectin S-receptor-like serine/threonine-protein kinase"/>
    <property type="match status" value="1"/>
</dbReference>
<dbReference type="InterPro" id="IPR008271">
    <property type="entry name" value="Ser/Thr_kinase_AS"/>
</dbReference>
<dbReference type="GO" id="GO:0016020">
    <property type="term" value="C:membrane"/>
    <property type="evidence" value="ECO:0007669"/>
    <property type="project" value="UniProtKB-SubCell"/>
</dbReference>
<dbReference type="InterPro" id="IPR001480">
    <property type="entry name" value="Bulb-type_lectin_dom"/>
</dbReference>
<gene>
    <name evidence="24" type="ORF">URODEC1_LOCUS38234</name>
</gene>
<evidence type="ECO:0000313" key="25">
    <source>
        <dbReference type="Proteomes" id="UP001497457"/>
    </source>
</evidence>
<dbReference type="Pfam" id="PF00069">
    <property type="entry name" value="Pkinase"/>
    <property type="match status" value="1"/>
</dbReference>
<dbReference type="Proteomes" id="UP001497457">
    <property type="component" value="Chromosome 17b"/>
</dbReference>
<keyword evidence="25" id="KW-1185">Reference proteome</keyword>